<dbReference type="AlphaFoldDB" id="A0A6G2BCU8"/>
<organism evidence="1 2">
    <name type="scientific">Streptomyces taklimakanensis</name>
    <dbReference type="NCBI Taxonomy" id="2569853"/>
    <lineage>
        <taxon>Bacteria</taxon>
        <taxon>Bacillati</taxon>
        <taxon>Actinomycetota</taxon>
        <taxon>Actinomycetes</taxon>
        <taxon>Kitasatosporales</taxon>
        <taxon>Streptomycetaceae</taxon>
        <taxon>Streptomyces</taxon>
    </lineage>
</organism>
<keyword evidence="2" id="KW-1185">Reference proteome</keyword>
<dbReference type="EMBL" id="WIXO01000001">
    <property type="protein sequence ID" value="MTE20105.1"/>
    <property type="molecule type" value="Genomic_DNA"/>
</dbReference>
<proteinExistence type="predicted"/>
<reference evidence="1 2" key="1">
    <citation type="submission" date="2019-11" db="EMBL/GenBank/DDBJ databases">
        <authorList>
            <person name="Yuan L."/>
        </authorList>
    </citation>
    <scope>NUCLEOTIDE SEQUENCE [LARGE SCALE GENOMIC DNA]</scope>
    <source>
        <strain evidence="1 2">TRM43335</strain>
    </source>
</reference>
<evidence type="ECO:0000313" key="1">
    <source>
        <dbReference type="EMBL" id="MTE20105.1"/>
    </source>
</evidence>
<dbReference type="OrthoDB" id="8584262at2"/>
<comment type="caution">
    <text evidence="1">The sequence shown here is derived from an EMBL/GenBank/DDBJ whole genome shotgun (WGS) entry which is preliminary data.</text>
</comment>
<sequence length="64" mass="7049">MVDGNRRAGVGAQDAVITFAGRPEVEAPGVRTGTRIVHRYEYWRHRALRQTIAVASITPAYLVA</sequence>
<dbReference type="Proteomes" id="UP000473014">
    <property type="component" value="Unassembled WGS sequence"/>
</dbReference>
<evidence type="ECO:0000313" key="2">
    <source>
        <dbReference type="Proteomes" id="UP000473014"/>
    </source>
</evidence>
<gene>
    <name evidence="1" type="ORF">F0L17_13470</name>
</gene>
<protein>
    <submittedName>
        <fullName evidence="1">Uncharacterized protein</fullName>
    </submittedName>
</protein>
<name>A0A6G2BCU8_9ACTN</name>
<dbReference type="RefSeq" id="WP_155071267.1">
    <property type="nucleotide sequence ID" value="NZ_WIXO01000001.1"/>
</dbReference>
<accession>A0A6G2BCU8</accession>